<dbReference type="Proteomes" id="UP000677054">
    <property type="component" value="Unassembled WGS sequence"/>
</dbReference>
<dbReference type="EMBL" id="LR904083">
    <property type="protein sequence ID" value="CAD7252563.1"/>
    <property type="molecule type" value="Genomic_DNA"/>
</dbReference>
<dbReference type="EC" id="2.7.1.134" evidence="8"/>
<name>A0A7R9FRM1_9CRUS</name>
<feature type="binding site" evidence="9">
    <location>
        <position position="227"/>
    </location>
    <ligand>
        <name>ATP</name>
        <dbReference type="ChEBI" id="CHEBI:30616"/>
    </ligand>
</feature>
<feature type="binding site" evidence="10">
    <location>
        <position position="310"/>
    </location>
    <ligand>
        <name>Mg(2+)</name>
        <dbReference type="ChEBI" id="CHEBI:18420"/>
        <label>1</label>
    </ligand>
</feature>
<dbReference type="Pfam" id="PF05770">
    <property type="entry name" value="Ins134_P3_kin"/>
    <property type="match status" value="1"/>
</dbReference>
<proteinExistence type="inferred from homology"/>
<feature type="domain" description="Inositol-tetrakisphosphate 1-kinase N-terminal" evidence="12">
    <location>
        <begin position="33"/>
        <end position="121"/>
    </location>
</feature>
<feature type="binding site" evidence="9">
    <location>
        <position position="129"/>
    </location>
    <ligand>
        <name>ATP</name>
        <dbReference type="ChEBI" id="CHEBI:30616"/>
    </ligand>
</feature>
<dbReference type="AlphaFoldDB" id="A0A7R9FRM1"/>
<feature type="binding site" evidence="9">
    <location>
        <position position="173"/>
    </location>
    <ligand>
        <name>ATP</name>
        <dbReference type="ChEBI" id="CHEBI:30616"/>
    </ligand>
</feature>
<evidence type="ECO:0000256" key="4">
    <source>
        <dbReference type="ARBA" id="ARBA00022741"/>
    </source>
</evidence>
<evidence type="ECO:0000256" key="1">
    <source>
        <dbReference type="ARBA" id="ARBA00009601"/>
    </source>
</evidence>
<dbReference type="GO" id="GO:0052725">
    <property type="term" value="F:inositol-1,3,4-trisphosphate 6-kinase activity"/>
    <property type="evidence" value="ECO:0007669"/>
    <property type="project" value="InterPro"/>
</dbReference>
<dbReference type="Gene3D" id="3.30.1490.220">
    <property type="match status" value="1"/>
</dbReference>
<evidence type="ECO:0000313" key="13">
    <source>
        <dbReference type="EMBL" id="CAD7252563.1"/>
    </source>
</evidence>
<dbReference type="Pfam" id="PF17927">
    <property type="entry name" value="Ins134_P3_kin_N"/>
    <property type="match status" value="1"/>
</dbReference>
<dbReference type="GO" id="GO:0047325">
    <property type="term" value="F:inositol-3,4,5,6-tetrakisphosphate 1-kinase activity"/>
    <property type="evidence" value="ECO:0007669"/>
    <property type="project" value="UniProtKB-EC"/>
</dbReference>
<keyword evidence="7 8" id="KW-0460">Magnesium</keyword>
<dbReference type="InterPro" id="IPR040464">
    <property type="entry name" value="InsP(3)kin_ATP-grasp"/>
</dbReference>
<evidence type="ECO:0000256" key="7">
    <source>
        <dbReference type="ARBA" id="ARBA00022842"/>
    </source>
</evidence>
<evidence type="ECO:0000256" key="9">
    <source>
        <dbReference type="PIRSR" id="PIRSR038186-1"/>
    </source>
</evidence>
<dbReference type="PANTHER" id="PTHR14217:SF1">
    <property type="entry name" value="INOSITOL-TETRAKISPHOSPHATE 1-KINASE"/>
    <property type="match status" value="1"/>
</dbReference>
<feature type="binding site" evidence="10">
    <location>
        <position position="296"/>
    </location>
    <ligand>
        <name>Mg(2+)</name>
        <dbReference type="ChEBI" id="CHEBI:18420"/>
        <label>1</label>
    </ligand>
</feature>
<dbReference type="GO" id="GO:0052726">
    <property type="term" value="F:inositol-1,3,4-trisphosphate 5-kinase activity"/>
    <property type="evidence" value="ECO:0007669"/>
    <property type="project" value="InterPro"/>
</dbReference>
<comment type="subunit">
    <text evidence="8">Monomer.</text>
</comment>
<evidence type="ECO:0000256" key="6">
    <source>
        <dbReference type="ARBA" id="ARBA00022840"/>
    </source>
</evidence>
<feature type="binding site" evidence="10">
    <location>
        <position position="310"/>
    </location>
    <ligand>
        <name>Mg(2+)</name>
        <dbReference type="ChEBI" id="CHEBI:18420"/>
        <label>2</label>
    </ligand>
</feature>
<keyword evidence="2 8" id="KW-0808">Transferase</keyword>
<gene>
    <name evidence="13" type="ORF">DSTB1V02_LOCUS12321</name>
</gene>
<keyword evidence="5 8" id="KW-0418">Kinase</keyword>
<feature type="binding site" evidence="9">
    <location>
        <position position="212"/>
    </location>
    <ligand>
        <name>1D-myo-inositol 1,3,4-trisphosphate</name>
        <dbReference type="ChEBI" id="CHEBI:58414"/>
    </ligand>
</feature>
<evidence type="ECO:0000256" key="5">
    <source>
        <dbReference type="ARBA" id="ARBA00022777"/>
    </source>
</evidence>
<feature type="binding site" evidence="9">
    <location>
        <position position="312"/>
    </location>
    <ligand>
        <name>1D-myo-inositol 1,3,4-trisphosphate</name>
        <dbReference type="ChEBI" id="CHEBI:58414"/>
    </ligand>
</feature>
<dbReference type="GO" id="GO:0000287">
    <property type="term" value="F:magnesium ion binding"/>
    <property type="evidence" value="ECO:0007669"/>
    <property type="project" value="InterPro"/>
</dbReference>
<evidence type="ECO:0000256" key="2">
    <source>
        <dbReference type="ARBA" id="ARBA00022679"/>
    </source>
</evidence>
<evidence type="ECO:0000256" key="8">
    <source>
        <dbReference type="PIRNR" id="PIRNR038186"/>
    </source>
</evidence>
<organism evidence="13">
    <name type="scientific">Darwinula stevensoni</name>
    <dbReference type="NCBI Taxonomy" id="69355"/>
    <lineage>
        <taxon>Eukaryota</taxon>
        <taxon>Metazoa</taxon>
        <taxon>Ecdysozoa</taxon>
        <taxon>Arthropoda</taxon>
        <taxon>Crustacea</taxon>
        <taxon>Oligostraca</taxon>
        <taxon>Ostracoda</taxon>
        <taxon>Podocopa</taxon>
        <taxon>Podocopida</taxon>
        <taxon>Darwinulocopina</taxon>
        <taxon>Darwinuloidea</taxon>
        <taxon>Darwinulidae</taxon>
        <taxon>Darwinula</taxon>
    </lineage>
</organism>
<dbReference type="InterPro" id="IPR008656">
    <property type="entry name" value="Inositol_tetrakis-P_1-kinase"/>
</dbReference>
<feature type="binding site" evidence="9">
    <location>
        <position position="82"/>
    </location>
    <ligand>
        <name>1D-myo-inositol 1,3,4-trisphosphate</name>
        <dbReference type="ChEBI" id="CHEBI:58414"/>
    </ligand>
</feature>
<comment type="similarity">
    <text evidence="1 8">Belongs to the ITPK1 family.</text>
</comment>
<keyword evidence="3 8" id="KW-0479">Metal-binding</keyword>
<comment type="function">
    <text evidence="8">Kinase that can phosphorylate various inositol polyphosphate such as Ins(3,4,5,6)P4 or Ins(1,3,4)P3.</text>
</comment>
<feature type="binding site" evidence="9">
    <location>
        <position position="316"/>
    </location>
    <ligand>
        <name>1D-myo-inositol 1,3,4-trisphosphate</name>
        <dbReference type="ChEBI" id="CHEBI:58414"/>
    </ligand>
</feature>
<accession>A0A7R9FRM1</accession>
<dbReference type="GO" id="GO:0005524">
    <property type="term" value="F:ATP binding"/>
    <property type="evidence" value="ECO:0007669"/>
    <property type="project" value="UniProtKB-KW"/>
</dbReference>
<feature type="binding site" evidence="9">
    <location>
        <position position="180"/>
    </location>
    <ligand>
        <name>1D-myo-inositol 1,3,4-trisphosphate</name>
        <dbReference type="ChEBI" id="CHEBI:58414"/>
    </ligand>
</feature>
<comment type="cofactor">
    <cofactor evidence="8 10">
        <name>Mg(2+)</name>
        <dbReference type="ChEBI" id="CHEBI:18420"/>
    </cofactor>
    <text evidence="8 10">Binds 2 magnesium ions per subunit.</text>
</comment>
<dbReference type="OrthoDB" id="25308at2759"/>
<dbReference type="PIRSF" id="PIRSF038186">
    <property type="entry name" value="ITPK"/>
    <property type="match status" value="1"/>
</dbReference>
<feature type="binding site" evidence="10">
    <location>
        <position position="312"/>
    </location>
    <ligand>
        <name>Mg(2+)</name>
        <dbReference type="ChEBI" id="CHEBI:18420"/>
        <label>2</label>
    </ligand>
</feature>
<keyword evidence="4 8" id="KW-0547">Nucleotide-binding</keyword>
<dbReference type="Gene3D" id="3.40.50.11370">
    <property type="match status" value="1"/>
</dbReference>
<keyword evidence="14" id="KW-1185">Reference proteome</keyword>
<evidence type="ECO:0000259" key="11">
    <source>
        <dbReference type="Pfam" id="PF05770"/>
    </source>
</evidence>
<evidence type="ECO:0000313" key="14">
    <source>
        <dbReference type="Proteomes" id="UP000677054"/>
    </source>
</evidence>
<evidence type="ECO:0000256" key="10">
    <source>
        <dbReference type="PIRSR" id="PIRSR038186-2"/>
    </source>
</evidence>
<dbReference type="GO" id="GO:0032957">
    <property type="term" value="P:inositol trisphosphate metabolic process"/>
    <property type="evidence" value="ECO:0007669"/>
    <property type="project" value="InterPro"/>
</dbReference>
<evidence type="ECO:0000256" key="3">
    <source>
        <dbReference type="ARBA" id="ARBA00022723"/>
    </source>
</evidence>
<dbReference type="InterPro" id="IPR041429">
    <property type="entry name" value="ITPK1_N"/>
</dbReference>
<comment type="catalytic activity">
    <reaction evidence="8">
        <text>1D-myo-inositol 3,4,5,6-tetrakisphosphate + ATP = 1D-myo-inositol 1,3,4,5,6-pentakisphosphate + ADP + H(+)</text>
        <dbReference type="Rhea" id="RHEA:12452"/>
        <dbReference type="ChEBI" id="CHEBI:15378"/>
        <dbReference type="ChEBI" id="CHEBI:30616"/>
        <dbReference type="ChEBI" id="CHEBI:57539"/>
        <dbReference type="ChEBI" id="CHEBI:57733"/>
        <dbReference type="ChEBI" id="CHEBI:456216"/>
        <dbReference type="EC" id="2.7.1.134"/>
    </reaction>
</comment>
<dbReference type="PANTHER" id="PTHR14217">
    <property type="entry name" value="INOSITOL-TETRAKISPHOSPHATE 1-KINASE"/>
    <property type="match status" value="1"/>
</dbReference>
<protein>
    <recommendedName>
        <fullName evidence="8">Inositol-tetrakisphosphate 1-kinase</fullName>
        <ecNumber evidence="8">2.7.1.134</ecNumber>
    </recommendedName>
</protein>
<dbReference type="EMBL" id="CAJPEV010004566">
    <property type="protein sequence ID" value="CAG0902010.1"/>
    <property type="molecule type" value="Genomic_DNA"/>
</dbReference>
<reference evidence="13" key="1">
    <citation type="submission" date="2020-11" db="EMBL/GenBank/DDBJ databases">
        <authorList>
            <person name="Tran Van P."/>
        </authorList>
    </citation>
    <scope>NUCLEOTIDE SEQUENCE</scope>
</reference>
<dbReference type="GO" id="GO:0005737">
    <property type="term" value="C:cytoplasm"/>
    <property type="evidence" value="ECO:0007669"/>
    <property type="project" value="TreeGrafter"/>
</dbReference>
<feature type="binding site" evidence="9">
    <location>
        <position position="41"/>
    </location>
    <ligand>
        <name>1D-myo-inositol 1,3,4-trisphosphate</name>
        <dbReference type="ChEBI" id="CHEBI:58414"/>
    </ligand>
</feature>
<feature type="domain" description="Inositol 1,3,4-trisphosphate 5/6-kinase ATP-grasp" evidence="11">
    <location>
        <begin position="137"/>
        <end position="331"/>
    </location>
</feature>
<keyword evidence="6 8" id="KW-0067">ATP-binding</keyword>
<sequence>MVVCQVLWATSLQPIGNMDGNGEVEPPDQPRKIAYWMSERKCGEFNMEELQDILRGHGLELVKVDLDQPLDKQGPFAVFLHKLAPFLLASEAGNAQAKEKVKTIEAYLKRHPETVMLDPFPNVERLHDRRIMYSAVENNHVFVPSFVELNATDVEKNLEIVTHAGITFPMVMKPMSAPEHQMWLVFGPQGLKDIQLPCVAMTFVNHNALLYKVFVIGHHYEIVERPSIRNLQPSDTAPTIEFNSHSISKPDSDHPLTVKEEDDEKAIKKEDLDIGLFDRIVHHLREDLGLMLFGVDVVIEKGTGKHAIIDINVFPGYSGVADVMYHLSECILTCDAEAGSELSDVVDSGIEMGYSSDEKQKLPLTTS</sequence>
<evidence type="ECO:0000259" key="12">
    <source>
        <dbReference type="Pfam" id="PF17927"/>
    </source>
</evidence>